<name>A0ABD0PX26_CIRMR</name>
<comment type="caution">
    <text evidence="1">The sequence shown here is derived from an EMBL/GenBank/DDBJ whole genome shotgun (WGS) entry which is preliminary data.</text>
</comment>
<evidence type="ECO:0000313" key="2">
    <source>
        <dbReference type="Proteomes" id="UP001529510"/>
    </source>
</evidence>
<feature type="non-terminal residue" evidence="1">
    <location>
        <position position="63"/>
    </location>
</feature>
<gene>
    <name evidence="1" type="ORF">M9458_027477</name>
</gene>
<sequence>EWRLHPQMVQLIWSWFGQAQANLFASQESIYCQLWYSLAEAPLGTDALAHSWPRGLRKHDFPP</sequence>
<accession>A0ABD0PX26</accession>
<dbReference type="AlphaFoldDB" id="A0ABD0PX26"/>
<protein>
    <submittedName>
        <fullName evidence="1">Uncharacterized protein</fullName>
    </submittedName>
</protein>
<keyword evidence="2" id="KW-1185">Reference proteome</keyword>
<dbReference type="Proteomes" id="UP001529510">
    <property type="component" value="Unassembled WGS sequence"/>
</dbReference>
<proteinExistence type="predicted"/>
<evidence type="ECO:0000313" key="1">
    <source>
        <dbReference type="EMBL" id="KAL0178583.1"/>
    </source>
</evidence>
<dbReference type="EMBL" id="JAMKFB020000013">
    <property type="protein sequence ID" value="KAL0178583.1"/>
    <property type="molecule type" value="Genomic_DNA"/>
</dbReference>
<feature type="non-terminal residue" evidence="1">
    <location>
        <position position="1"/>
    </location>
</feature>
<reference evidence="1 2" key="1">
    <citation type="submission" date="2024-05" db="EMBL/GenBank/DDBJ databases">
        <title>Genome sequencing and assembly of Indian major carp, Cirrhinus mrigala (Hamilton, 1822).</title>
        <authorList>
            <person name="Mohindra V."/>
            <person name="Chowdhury L.M."/>
            <person name="Lal K."/>
            <person name="Jena J.K."/>
        </authorList>
    </citation>
    <scope>NUCLEOTIDE SEQUENCE [LARGE SCALE GENOMIC DNA]</scope>
    <source>
        <strain evidence="1">CM1030</strain>
        <tissue evidence="1">Blood</tissue>
    </source>
</reference>
<organism evidence="1 2">
    <name type="scientific">Cirrhinus mrigala</name>
    <name type="common">Mrigala</name>
    <dbReference type="NCBI Taxonomy" id="683832"/>
    <lineage>
        <taxon>Eukaryota</taxon>
        <taxon>Metazoa</taxon>
        <taxon>Chordata</taxon>
        <taxon>Craniata</taxon>
        <taxon>Vertebrata</taxon>
        <taxon>Euteleostomi</taxon>
        <taxon>Actinopterygii</taxon>
        <taxon>Neopterygii</taxon>
        <taxon>Teleostei</taxon>
        <taxon>Ostariophysi</taxon>
        <taxon>Cypriniformes</taxon>
        <taxon>Cyprinidae</taxon>
        <taxon>Labeoninae</taxon>
        <taxon>Labeonini</taxon>
        <taxon>Cirrhinus</taxon>
    </lineage>
</organism>